<dbReference type="PANTHER" id="PTHR48041">
    <property type="entry name" value="ABC TRANSPORTER G FAMILY MEMBER 28"/>
    <property type="match status" value="1"/>
</dbReference>
<name>A0A813GGJ5_POLGL</name>
<keyword evidence="3 6" id="KW-0812">Transmembrane</keyword>
<evidence type="ECO:0000256" key="6">
    <source>
        <dbReference type="SAM" id="Phobius"/>
    </source>
</evidence>
<evidence type="ECO:0000256" key="5">
    <source>
        <dbReference type="ARBA" id="ARBA00023136"/>
    </source>
</evidence>
<dbReference type="AlphaFoldDB" id="A0A813GGJ5"/>
<evidence type="ECO:0000256" key="1">
    <source>
        <dbReference type="ARBA" id="ARBA00004141"/>
    </source>
</evidence>
<evidence type="ECO:0000256" key="4">
    <source>
        <dbReference type="ARBA" id="ARBA00022989"/>
    </source>
</evidence>
<feature type="non-terminal residue" evidence="8">
    <location>
        <position position="265"/>
    </location>
</feature>
<feature type="transmembrane region" description="Helical" evidence="6">
    <location>
        <begin position="141"/>
        <end position="159"/>
    </location>
</feature>
<protein>
    <recommendedName>
        <fullName evidence="7">ABC transporter family G domain-containing protein</fullName>
    </recommendedName>
</protein>
<feature type="transmembrane region" description="Helical" evidence="6">
    <location>
        <begin position="80"/>
        <end position="106"/>
    </location>
</feature>
<sequence length="265" mass="30236">FWRKLDVRTMFLGIVVFAGIFLAVFDRFVFLSPKWSPYVFVNSQISIALLTSVYCLRAFSEDQPMYWREASHGLNRAAFLVGRALVDTLDWLLMIFFFVMTYYLIAEPELGFYIYIFPYILVGYVASGWGYAIACVVPTSLGAFLSALLSFTLGGILGLPQEMDRFLDGGFFEIMVDVASFTRWSAAMNFFAYVQAEPPDTSQMDMIDRNLLPLLQGYYEQAAFVLPLKENTTWWTGTLALLIQGTVLRVVAYLGLRFTNRSRQI</sequence>
<keyword evidence="4 6" id="KW-1133">Transmembrane helix</keyword>
<keyword evidence="2" id="KW-0813">Transport</keyword>
<accession>A0A813GGJ5</accession>
<feature type="transmembrane region" description="Helical" evidence="6">
    <location>
        <begin position="7"/>
        <end position="25"/>
    </location>
</feature>
<evidence type="ECO:0000313" key="9">
    <source>
        <dbReference type="Proteomes" id="UP000626109"/>
    </source>
</evidence>
<keyword evidence="5 6" id="KW-0472">Membrane</keyword>
<dbReference type="InterPro" id="IPR043926">
    <property type="entry name" value="ABCG_dom"/>
</dbReference>
<feature type="transmembrane region" description="Helical" evidence="6">
    <location>
        <begin position="37"/>
        <end position="59"/>
    </location>
</feature>
<dbReference type="InterPro" id="IPR050352">
    <property type="entry name" value="ABCG_transporters"/>
</dbReference>
<organism evidence="8 9">
    <name type="scientific">Polarella glacialis</name>
    <name type="common">Dinoflagellate</name>
    <dbReference type="NCBI Taxonomy" id="89957"/>
    <lineage>
        <taxon>Eukaryota</taxon>
        <taxon>Sar</taxon>
        <taxon>Alveolata</taxon>
        <taxon>Dinophyceae</taxon>
        <taxon>Suessiales</taxon>
        <taxon>Suessiaceae</taxon>
        <taxon>Polarella</taxon>
    </lineage>
</organism>
<evidence type="ECO:0000256" key="3">
    <source>
        <dbReference type="ARBA" id="ARBA00022692"/>
    </source>
</evidence>
<reference evidence="8" key="1">
    <citation type="submission" date="2021-02" db="EMBL/GenBank/DDBJ databases">
        <authorList>
            <person name="Dougan E. K."/>
            <person name="Rhodes N."/>
            <person name="Thang M."/>
            <person name="Chan C."/>
        </authorList>
    </citation>
    <scope>NUCLEOTIDE SEQUENCE</scope>
</reference>
<dbReference type="GO" id="GO:0140359">
    <property type="term" value="F:ABC-type transporter activity"/>
    <property type="evidence" value="ECO:0007669"/>
    <property type="project" value="InterPro"/>
</dbReference>
<feature type="transmembrane region" description="Helical" evidence="6">
    <location>
        <begin position="234"/>
        <end position="256"/>
    </location>
</feature>
<evidence type="ECO:0000256" key="2">
    <source>
        <dbReference type="ARBA" id="ARBA00022448"/>
    </source>
</evidence>
<evidence type="ECO:0000259" key="7">
    <source>
        <dbReference type="Pfam" id="PF19055"/>
    </source>
</evidence>
<feature type="domain" description="ABC transporter family G" evidence="7">
    <location>
        <begin position="39"/>
        <end position="259"/>
    </location>
</feature>
<dbReference type="PANTHER" id="PTHR48041:SF91">
    <property type="entry name" value="ABC TRANSPORTER G FAMILY MEMBER 28"/>
    <property type="match status" value="1"/>
</dbReference>
<comment type="subcellular location">
    <subcellularLocation>
        <location evidence="1">Membrane</location>
        <topology evidence="1">Multi-pass membrane protein</topology>
    </subcellularLocation>
</comment>
<feature type="transmembrane region" description="Helical" evidence="6">
    <location>
        <begin position="112"/>
        <end position="134"/>
    </location>
</feature>
<dbReference type="GO" id="GO:0016020">
    <property type="term" value="C:membrane"/>
    <property type="evidence" value="ECO:0007669"/>
    <property type="project" value="UniProtKB-SubCell"/>
</dbReference>
<comment type="caution">
    <text evidence="8">The sequence shown here is derived from an EMBL/GenBank/DDBJ whole genome shotgun (WGS) entry which is preliminary data.</text>
</comment>
<dbReference type="Pfam" id="PF19055">
    <property type="entry name" value="ABC2_membrane_7"/>
    <property type="match status" value="1"/>
</dbReference>
<dbReference type="EMBL" id="CAJNNW010000154">
    <property type="protein sequence ID" value="CAE8624195.1"/>
    <property type="molecule type" value="Genomic_DNA"/>
</dbReference>
<dbReference type="Proteomes" id="UP000626109">
    <property type="component" value="Unassembled WGS sequence"/>
</dbReference>
<evidence type="ECO:0000313" key="8">
    <source>
        <dbReference type="EMBL" id="CAE8624195.1"/>
    </source>
</evidence>
<gene>
    <name evidence="8" type="ORF">PGLA2088_LOCUS294</name>
</gene>
<proteinExistence type="predicted"/>